<keyword evidence="3" id="KW-1185">Reference proteome</keyword>
<protein>
    <submittedName>
        <fullName evidence="4">Coiled-coil domain-containing protein 27</fullName>
    </submittedName>
</protein>
<dbReference type="GeneID" id="102998915"/>
<keyword evidence="1" id="KW-0175">Coiled coil</keyword>
<evidence type="ECO:0000313" key="3">
    <source>
        <dbReference type="Proteomes" id="UP001652580"/>
    </source>
</evidence>
<feature type="coiled-coil region" evidence="1">
    <location>
        <begin position="574"/>
        <end position="608"/>
    </location>
</feature>
<dbReference type="STRING" id="310752.A0A452CKB0"/>
<reference evidence="3" key="1">
    <citation type="submission" date="2025-05" db="UniProtKB">
        <authorList>
            <consortium name="RefSeq"/>
        </authorList>
    </citation>
    <scope>NUCLEOTIDE SEQUENCE [LARGE SCALE GENOMIC DNA]</scope>
</reference>
<dbReference type="PANTHER" id="PTHR18853">
    <property type="entry name" value="FORKHEAD-ASSOCIATED DOMAIN-CONTAINING PROTEIN 1-RELATED"/>
    <property type="match status" value="1"/>
</dbReference>
<feature type="region of interest" description="Disordered" evidence="2">
    <location>
        <begin position="616"/>
        <end position="747"/>
    </location>
</feature>
<proteinExistence type="predicted"/>
<dbReference type="RefSeq" id="XP_028023427.2">
    <property type="nucleotide sequence ID" value="XM_028167626.2"/>
</dbReference>
<feature type="region of interest" description="Disordered" evidence="2">
    <location>
        <begin position="90"/>
        <end position="119"/>
    </location>
</feature>
<dbReference type="InterPro" id="IPR052642">
    <property type="entry name" value="CC-FHA_domain"/>
</dbReference>
<accession>A0A452CKB0</accession>
<reference evidence="4" key="2">
    <citation type="submission" date="2025-08" db="UniProtKB">
        <authorList>
            <consortium name="RefSeq"/>
        </authorList>
    </citation>
    <scope>IDENTIFICATION</scope>
</reference>
<gene>
    <name evidence="4" type="primary">CCDC27</name>
</gene>
<feature type="coiled-coil region" evidence="1">
    <location>
        <begin position="858"/>
        <end position="941"/>
    </location>
</feature>
<dbReference type="Proteomes" id="UP001652580">
    <property type="component" value="Chromosome 1"/>
</dbReference>
<feature type="compositionally biased region" description="Acidic residues" evidence="2">
    <location>
        <begin position="670"/>
        <end position="684"/>
    </location>
</feature>
<organism evidence="3 4">
    <name type="scientific">Balaenoptera acutorostrata</name>
    <name type="common">Common minke whale</name>
    <name type="synonym">Balaena rostrata</name>
    <dbReference type="NCBI Taxonomy" id="9767"/>
    <lineage>
        <taxon>Eukaryota</taxon>
        <taxon>Metazoa</taxon>
        <taxon>Chordata</taxon>
        <taxon>Craniata</taxon>
        <taxon>Vertebrata</taxon>
        <taxon>Euteleostomi</taxon>
        <taxon>Mammalia</taxon>
        <taxon>Eutheria</taxon>
        <taxon>Laurasiatheria</taxon>
        <taxon>Artiodactyla</taxon>
        <taxon>Whippomorpha</taxon>
        <taxon>Cetacea</taxon>
        <taxon>Mysticeti</taxon>
        <taxon>Balaenopteridae</taxon>
        <taxon>Balaenoptera</taxon>
    </lineage>
</organism>
<sequence length="1003" mass="112296">MRSLGTPLGAEGGVLSTQEAPPAARPESHGEQTNRLAGVGGGLSSWGPAVAPATRTHPLAVPFPLDTRTRPGWHALGPQVVPRRELQALPPAPLGPANLTKEQLSPRGPRGCPSGSSCRLGDVTKGPISLSIGPRLLHAEGPRLTGSTRTADERRAIAQGQAEQDFFLRTSSATHHKPPHAGAPDVLAQAASGLPHVRLPHTWSASRLGSRRHLRSWPKHAHRLGAGGCGVLYRVASWGYSLDGGGRTLRGKPHSHQGRKCSPGQAWSLERILQETRRGCWVQTAAGGDLMDPPRGMAISDLLVQELESRVRGPGRQGGHQAAPPPLPIYRRRASGQLSSGQVMCYLYIYEDPEDRSTSSFRWPTLALCSTFLMLPIRASTPKKKSLVPNWIEKGLIVLRQVASRDEQTPEWKLCQKERSLSKSAQAINRYYRKTRDFNKDTSPQDSGFLSEMEELRRKFLTRPGCPQFSTRSTSMTHYGSATTLALPEDTYVSSETWKVTEDVLSGQESLDTKVDGCRLPFSKSACEFNYLRKKSGSQVLSPAPSNLVLGQSYPRKWVPWYISVIHEKEVQHLSELEVQVQKKDEEILALQEEREALRKQLKCFLQSKSQETLLSEVMRERPSGSAPKLQGRLRARRTFSGDEEEPEHRQQMRGEHAVAAGGKDLEGGSYEEEEGLEGEDERAADEGPSASASRKGALQEKRGEEEEKVGMVVAAEGEEEEAEGVMELDEEKETQEEEAAGRKRAGSVADAFEEELRAQLEEYEQLVQEFQFQLEITRTRHSLATGAIMSLQRQVEIQESQLQSFNTENEVLQKELWDRKQQLQAMSDKFSNLREDKKREEMMGLIEKDNFFLRQQVSELEKELVKREQTISELEAKVSQLQAQVNQSQDRLQRRKQLQEEMQSKNEMIQQAEQQVRVALESTQSRLERLRNKIIQATFNTIGFKSLATEISDYDILEALQWIISERTDYYNQLKQKGVKVPPLQQSEILSSPSKSKKITSK</sequence>
<feature type="compositionally biased region" description="Basic and acidic residues" evidence="2">
    <location>
        <begin position="647"/>
        <end position="657"/>
    </location>
</feature>
<feature type="compositionally biased region" description="Acidic residues" evidence="2">
    <location>
        <begin position="717"/>
        <end position="739"/>
    </location>
</feature>
<dbReference type="InParanoid" id="A0A452CKB0"/>
<dbReference type="AlphaFoldDB" id="A0A452CKB0"/>
<evidence type="ECO:0000313" key="4">
    <source>
        <dbReference type="RefSeq" id="XP_028023427.2"/>
    </source>
</evidence>
<feature type="region of interest" description="Disordered" evidence="2">
    <location>
        <begin position="1"/>
        <end position="41"/>
    </location>
</feature>
<dbReference type="PANTHER" id="PTHR18853:SF9">
    <property type="entry name" value="COILED-COIL DOMAIN-CONTAINING PROTEIN 27"/>
    <property type="match status" value="1"/>
</dbReference>
<name>A0A452CKB0_BALAC</name>
<evidence type="ECO:0000256" key="2">
    <source>
        <dbReference type="SAM" id="MobiDB-lite"/>
    </source>
</evidence>
<evidence type="ECO:0000256" key="1">
    <source>
        <dbReference type="SAM" id="Coils"/>
    </source>
</evidence>
<feature type="compositionally biased region" description="Basic and acidic residues" evidence="2">
    <location>
        <begin position="698"/>
        <end position="710"/>
    </location>
</feature>